<evidence type="ECO:0000256" key="1">
    <source>
        <dbReference type="ARBA" id="ARBA00001933"/>
    </source>
</evidence>
<keyword evidence="9" id="KW-0028">Amino-acid biosynthesis</keyword>
<evidence type="ECO:0000256" key="4">
    <source>
        <dbReference type="ARBA" id="ARBA00011738"/>
    </source>
</evidence>
<evidence type="ECO:0000256" key="6">
    <source>
        <dbReference type="ARBA" id="ARBA00022679"/>
    </source>
</evidence>
<dbReference type="EMBL" id="UAWL01000006">
    <property type="protein sequence ID" value="SQB98445.1"/>
    <property type="molecule type" value="Genomic_DNA"/>
</dbReference>
<comment type="subunit">
    <text evidence="4 9">Homodimer.</text>
</comment>
<dbReference type="GO" id="GO:0004400">
    <property type="term" value="F:histidinol-phosphate transaminase activity"/>
    <property type="evidence" value="ECO:0007669"/>
    <property type="project" value="UniProtKB-UniRule"/>
</dbReference>
<dbReference type="InterPro" id="IPR015424">
    <property type="entry name" value="PyrdxlP-dep_Trfase"/>
</dbReference>
<comment type="cofactor">
    <cofactor evidence="1 9">
        <name>pyridoxal 5'-phosphate</name>
        <dbReference type="ChEBI" id="CHEBI:597326"/>
    </cofactor>
</comment>
<dbReference type="HAMAP" id="MF_01023">
    <property type="entry name" value="HisC_aminotrans_2"/>
    <property type="match status" value="1"/>
</dbReference>
<keyword evidence="7 9" id="KW-0663">Pyridoxal phosphate</keyword>
<comment type="pathway">
    <text evidence="2 9">Amino-acid biosynthesis; L-histidine biosynthesis; L-histidine from 5-phospho-alpha-D-ribose 1-diphosphate: step 7/9.</text>
</comment>
<dbReference type="PROSITE" id="PS00599">
    <property type="entry name" value="AA_TRANSFER_CLASS_2"/>
    <property type="match status" value="1"/>
</dbReference>
<evidence type="ECO:0000256" key="7">
    <source>
        <dbReference type="ARBA" id="ARBA00022898"/>
    </source>
</evidence>
<evidence type="ECO:0000313" key="12">
    <source>
        <dbReference type="Proteomes" id="UP000250166"/>
    </source>
</evidence>
<dbReference type="Proteomes" id="UP000250166">
    <property type="component" value="Unassembled WGS sequence"/>
</dbReference>
<keyword evidence="5 9" id="KW-0032">Aminotransferase</keyword>
<evidence type="ECO:0000313" key="11">
    <source>
        <dbReference type="EMBL" id="SQB98445.1"/>
    </source>
</evidence>
<dbReference type="PANTHER" id="PTHR43643">
    <property type="entry name" value="HISTIDINOL-PHOSPHATE AMINOTRANSFERASE 2"/>
    <property type="match status" value="1"/>
</dbReference>
<evidence type="ECO:0000256" key="2">
    <source>
        <dbReference type="ARBA" id="ARBA00005011"/>
    </source>
</evidence>
<keyword evidence="9" id="KW-0368">Histidine biosynthesis</keyword>
<dbReference type="InterPro" id="IPR005861">
    <property type="entry name" value="HisP_aminotrans"/>
</dbReference>
<organism evidence="11 12">
    <name type="scientific">Helicobacter fennelliae</name>
    <dbReference type="NCBI Taxonomy" id="215"/>
    <lineage>
        <taxon>Bacteria</taxon>
        <taxon>Pseudomonadati</taxon>
        <taxon>Campylobacterota</taxon>
        <taxon>Epsilonproteobacteria</taxon>
        <taxon>Campylobacterales</taxon>
        <taxon>Helicobacteraceae</taxon>
        <taxon>Helicobacter</taxon>
    </lineage>
</organism>
<dbReference type="InterPro" id="IPR050106">
    <property type="entry name" value="HistidinolP_aminotransfase"/>
</dbReference>
<reference evidence="11 12" key="1">
    <citation type="submission" date="2018-06" db="EMBL/GenBank/DDBJ databases">
        <authorList>
            <consortium name="Pathogen Informatics"/>
            <person name="Doyle S."/>
        </authorList>
    </citation>
    <scope>NUCLEOTIDE SEQUENCE [LARGE SCALE GENOMIC DNA]</scope>
    <source>
        <strain evidence="11 12">NCTC13102</strain>
    </source>
</reference>
<feature type="modified residue" description="N6-(pyridoxal phosphate)lysine" evidence="9">
    <location>
        <position position="226"/>
    </location>
</feature>
<dbReference type="InterPro" id="IPR001917">
    <property type="entry name" value="Aminotrans_II_pyridoxalP_BS"/>
</dbReference>
<dbReference type="CDD" id="cd00609">
    <property type="entry name" value="AAT_like"/>
    <property type="match status" value="1"/>
</dbReference>
<evidence type="ECO:0000256" key="3">
    <source>
        <dbReference type="ARBA" id="ARBA00007970"/>
    </source>
</evidence>
<dbReference type="NCBIfam" id="TIGR01141">
    <property type="entry name" value="hisC"/>
    <property type="match status" value="1"/>
</dbReference>
<evidence type="ECO:0000256" key="5">
    <source>
        <dbReference type="ARBA" id="ARBA00022576"/>
    </source>
</evidence>
<name>A0A2X3BQJ8_9HELI</name>
<dbReference type="PANTHER" id="PTHR43643:SF3">
    <property type="entry name" value="HISTIDINOL-PHOSPHATE AMINOTRANSFERASE"/>
    <property type="match status" value="1"/>
</dbReference>
<evidence type="ECO:0000259" key="10">
    <source>
        <dbReference type="Pfam" id="PF00155"/>
    </source>
</evidence>
<dbReference type="SUPFAM" id="SSF53383">
    <property type="entry name" value="PLP-dependent transferases"/>
    <property type="match status" value="1"/>
</dbReference>
<dbReference type="RefSeq" id="WP_023948834.1">
    <property type="nucleotide sequence ID" value="NZ_JAERIV010000010.1"/>
</dbReference>
<comment type="similarity">
    <text evidence="3 9">Belongs to the class-II pyridoxal-phosphate-dependent aminotransferase family. Histidinol-phosphate aminotransferase subfamily.</text>
</comment>
<keyword evidence="6 9" id="KW-0808">Transferase</keyword>
<dbReference type="GO" id="GO:0030170">
    <property type="term" value="F:pyridoxal phosphate binding"/>
    <property type="evidence" value="ECO:0007669"/>
    <property type="project" value="InterPro"/>
</dbReference>
<feature type="domain" description="Aminotransferase class I/classII large" evidence="10">
    <location>
        <begin position="32"/>
        <end position="357"/>
    </location>
</feature>
<protein>
    <recommendedName>
        <fullName evidence="9">Histidinol-phosphate aminotransferase</fullName>
        <ecNumber evidence="9">2.6.1.9</ecNumber>
    </recommendedName>
    <alternativeName>
        <fullName evidence="9">Imidazole acetol-phosphate transaminase</fullName>
    </alternativeName>
</protein>
<evidence type="ECO:0000256" key="8">
    <source>
        <dbReference type="ARBA" id="ARBA00047481"/>
    </source>
</evidence>
<dbReference type="EC" id="2.6.1.9" evidence="9"/>
<dbReference type="InterPro" id="IPR004839">
    <property type="entry name" value="Aminotransferase_I/II_large"/>
</dbReference>
<gene>
    <name evidence="11" type="primary">hisC_2</name>
    <name evidence="9" type="synonym">hisC</name>
    <name evidence="11" type="ORF">NCTC13102_00903</name>
</gene>
<dbReference type="AlphaFoldDB" id="A0A2X3BQJ8"/>
<dbReference type="Gene3D" id="3.90.1150.10">
    <property type="entry name" value="Aspartate Aminotransferase, domain 1"/>
    <property type="match status" value="1"/>
</dbReference>
<accession>A0A2X3BQJ8</accession>
<evidence type="ECO:0000256" key="9">
    <source>
        <dbReference type="HAMAP-Rule" id="MF_01023"/>
    </source>
</evidence>
<dbReference type="Pfam" id="PF00155">
    <property type="entry name" value="Aminotran_1_2"/>
    <property type="match status" value="1"/>
</dbReference>
<dbReference type="Gene3D" id="3.40.640.10">
    <property type="entry name" value="Type I PLP-dependent aspartate aminotransferase-like (Major domain)"/>
    <property type="match status" value="1"/>
</dbReference>
<proteinExistence type="inferred from homology"/>
<dbReference type="InterPro" id="IPR015422">
    <property type="entry name" value="PyrdxlP-dep_Trfase_small"/>
</dbReference>
<dbReference type="UniPathway" id="UPA00031">
    <property type="reaction ID" value="UER00012"/>
</dbReference>
<dbReference type="GO" id="GO:0000105">
    <property type="term" value="P:L-histidine biosynthetic process"/>
    <property type="evidence" value="ECO:0007669"/>
    <property type="project" value="UniProtKB-UniRule"/>
</dbReference>
<dbReference type="InterPro" id="IPR015421">
    <property type="entry name" value="PyrdxlP-dep_Trfase_major"/>
</dbReference>
<comment type="catalytic activity">
    <reaction evidence="8 9">
        <text>L-histidinol phosphate + 2-oxoglutarate = 3-(imidazol-4-yl)-2-oxopropyl phosphate + L-glutamate</text>
        <dbReference type="Rhea" id="RHEA:23744"/>
        <dbReference type="ChEBI" id="CHEBI:16810"/>
        <dbReference type="ChEBI" id="CHEBI:29985"/>
        <dbReference type="ChEBI" id="CHEBI:57766"/>
        <dbReference type="ChEBI" id="CHEBI:57980"/>
        <dbReference type="EC" id="2.6.1.9"/>
    </reaction>
</comment>
<sequence>MRFNQWLENIAVYEAGKPIEEVVRKFGIKEEDIIKLASNENPYGSSPKVIESIKQNSTKASVYPDDSMLDLKNALATKMNISVENLIIGAGSDQIIEFCLAAKINPQSKILIARTTFAMYEIYAKHFGTEVIKTPSHQHNLQEFLQYYHQYKPDVIFLCAPNNPIGECLDSADIVDFIAQINNDTLVVIDGAYQEFAAHKDVKKKIEPNTLIQSFSNVLYLGTFSKAYGLGGMRVGYGISSQEIIQALYKVRPPFNITTLSLVAAIAALQDHAFALQGIENNFKQMRHYEEFAQEMDIEFIPSYTNFITFVLKEPHDSTLICEYLLQKGVIIRNLKSYGMNAVRITIGTQEQNLKVLRLLRDIFEARG</sequence>